<gene>
    <name evidence="2" type="ORF">GCM10010358_47600</name>
</gene>
<evidence type="ECO:0000313" key="3">
    <source>
        <dbReference type="Proteomes" id="UP000619244"/>
    </source>
</evidence>
<comment type="caution">
    <text evidence="2">The sequence shown here is derived from an EMBL/GenBank/DDBJ whole genome shotgun (WGS) entry which is preliminary data.</text>
</comment>
<reference evidence="2" key="1">
    <citation type="journal article" date="2014" name="Int. J. Syst. Evol. Microbiol.">
        <title>Complete genome sequence of Corynebacterium casei LMG S-19264T (=DSM 44701T), isolated from a smear-ripened cheese.</title>
        <authorList>
            <consortium name="US DOE Joint Genome Institute (JGI-PGF)"/>
            <person name="Walter F."/>
            <person name="Albersmeier A."/>
            <person name="Kalinowski J."/>
            <person name="Ruckert C."/>
        </authorList>
    </citation>
    <scope>NUCLEOTIDE SEQUENCE</scope>
    <source>
        <strain evidence="2">JCM 4790</strain>
    </source>
</reference>
<feature type="compositionally biased region" description="Low complexity" evidence="1">
    <location>
        <begin position="35"/>
        <end position="65"/>
    </location>
</feature>
<organism evidence="2 3">
    <name type="scientific">Streptomyces minutiscleroticus</name>
    <dbReference type="NCBI Taxonomy" id="68238"/>
    <lineage>
        <taxon>Bacteria</taxon>
        <taxon>Bacillati</taxon>
        <taxon>Actinomycetota</taxon>
        <taxon>Actinomycetes</taxon>
        <taxon>Kitasatosporales</taxon>
        <taxon>Streptomycetaceae</taxon>
        <taxon>Streptomyces</taxon>
    </lineage>
</organism>
<protein>
    <submittedName>
        <fullName evidence="2">Uncharacterized protein</fullName>
    </submittedName>
</protein>
<sequence length="99" mass="10120">MLGTARDRTRSDGAALRPVKTRVVPFRPSCHIGRKLPAGPGAAPRPSRGGVPTRTGPAAPGPRAASALRADRTAGGCAARARAGTLCAERAHPLGLEHK</sequence>
<keyword evidence="3" id="KW-1185">Reference proteome</keyword>
<dbReference type="Proteomes" id="UP000619244">
    <property type="component" value="Unassembled WGS sequence"/>
</dbReference>
<evidence type="ECO:0000256" key="1">
    <source>
        <dbReference type="SAM" id="MobiDB-lite"/>
    </source>
</evidence>
<dbReference type="AlphaFoldDB" id="A0A918U401"/>
<proteinExistence type="predicted"/>
<dbReference type="EMBL" id="BMVU01000025">
    <property type="protein sequence ID" value="GGX88032.1"/>
    <property type="molecule type" value="Genomic_DNA"/>
</dbReference>
<reference evidence="2" key="2">
    <citation type="submission" date="2020-09" db="EMBL/GenBank/DDBJ databases">
        <authorList>
            <person name="Sun Q."/>
            <person name="Ohkuma M."/>
        </authorList>
    </citation>
    <scope>NUCLEOTIDE SEQUENCE</scope>
    <source>
        <strain evidence="2">JCM 4790</strain>
    </source>
</reference>
<feature type="region of interest" description="Disordered" evidence="1">
    <location>
        <begin position="27"/>
        <end position="75"/>
    </location>
</feature>
<feature type="region of interest" description="Disordered" evidence="1">
    <location>
        <begin position="1"/>
        <end position="20"/>
    </location>
</feature>
<feature type="compositionally biased region" description="Basic and acidic residues" evidence="1">
    <location>
        <begin position="1"/>
        <end position="11"/>
    </location>
</feature>
<accession>A0A918U401</accession>
<evidence type="ECO:0000313" key="2">
    <source>
        <dbReference type="EMBL" id="GGX88032.1"/>
    </source>
</evidence>
<name>A0A918U401_9ACTN</name>